<evidence type="ECO:0000313" key="9">
    <source>
        <dbReference type="EMBL" id="MDD1795332.1"/>
    </source>
</evidence>
<proteinExistence type="predicted"/>
<dbReference type="PANTHER" id="PTHR12112">
    <property type="entry name" value="BNIP - RELATED"/>
    <property type="match status" value="1"/>
</dbReference>
<dbReference type="InterPro" id="IPR004097">
    <property type="entry name" value="DHHA2"/>
</dbReference>
<reference evidence="9" key="1">
    <citation type="submission" date="2021-12" db="EMBL/GenBank/DDBJ databases">
        <title>Enterovibrio ZSDZ35 sp. nov. and Enterovibrio ZSDZ42 sp. nov., isolated from coastal seawater in Qingdao.</title>
        <authorList>
            <person name="Zhang P."/>
        </authorList>
    </citation>
    <scope>NUCLEOTIDE SEQUENCE</scope>
    <source>
        <strain evidence="9">ZSDZ42</strain>
    </source>
</reference>
<name>A0ABT5R4Y3_9GAMM</name>
<sequence length="306" mass="33440">MPMYVVGHKIPDSDSICGAIALAYLKNQIEEPAIAARLGELSPETAFILERFGFEAPELKLSYAGEEVYIVDHSELTQAPDDIAEATIVGIVDHHKLGDLTTSTPLECWIRPVGCSNTVIKMMYDFYGVAIPKDIAGIMLCAILSDTVIFKSPTCTTADIRCVEDLAKIAGIEDVQALGMDMFNVKSAVAGTPARDLVMRDFKDFNMNGNLVGIGQLEVVDLSVFDEIKAELEADIAALKEEGQRHSVMLLLTDIMKEGSELLVVSDDVTIVERAYGLETENGRVWLDGVLSRKKQVVPPLQDSFN</sequence>
<keyword evidence="10" id="KW-1185">Reference proteome</keyword>
<protein>
    <recommendedName>
        <fullName evidence="2">inorganic diphosphatase</fullName>
        <ecNumber evidence="2">3.6.1.1</ecNumber>
    </recommendedName>
    <alternativeName>
        <fullName evidence="6">Pyrophosphate phospho-hydrolase</fullName>
    </alternativeName>
</protein>
<evidence type="ECO:0000256" key="2">
    <source>
        <dbReference type="ARBA" id="ARBA00012146"/>
    </source>
</evidence>
<comment type="caution">
    <text evidence="9">The sequence shown here is derived from an EMBL/GenBank/DDBJ whole genome shotgun (WGS) entry which is preliminary data.</text>
</comment>
<evidence type="ECO:0000256" key="5">
    <source>
        <dbReference type="ARBA" id="ARBA00023211"/>
    </source>
</evidence>
<comment type="cofactor">
    <cofactor evidence="1">
        <name>Mn(2+)</name>
        <dbReference type="ChEBI" id="CHEBI:29035"/>
    </cofactor>
</comment>
<evidence type="ECO:0000313" key="10">
    <source>
        <dbReference type="Proteomes" id="UP001149400"/>
    </source>
</evidence>
<accession>A0ABT5R4Y3</accession>
<evidence type="ECO:0000256" key="6">
    <source>
        <dbReference type="ARBA" id="ARBA00032535"/>
    </source>
</evidence>
<organism evidence="9 10">
    <name type="scientific">Enterovibrio gelatinilyticus</name>
    <dbReference type="NCBI Taxonomy" id="2899819"/>
    <lineage>
        <taxon>Bacteria</taxon>
        <taxon>Pseudomonadati</taxon>
        <taxon>Pseudomonadota</taxon>
        <taxon>Gammaproteobacteria</taxon>
        <taxon>Vibrionales</taxon>
        <taxon>Vibrionaceae</taxon>
        <taxon>Enterovibrio</taxon>
    </lineage>
</organism>
<dbReference type="InterPro" id="IPR038222">
    <property type="entry name" value="DHHA2_dom_sf"/>
</dbReference>
<dbReference type="InterPro" id="IPR038763">
    <property type="entry name" value="DHH_sf"/>
</dbReference>
<keyword evidence="4 9" id="KW-0378">Hydrolase</keyword>
<keyword evidence="3" id="KW-0479">Metal-binding</keyword>
<comment type="catalytic activity">
    <reaction evidence="7">
        <text>diphosphate + H2O = 2 phosphate + H(+)</text>
        <dbReference type="Rhea" id="RHEA:24576"/>
        <dbReference type="ChEBI" id="CHEBI:15377"/>
        <dbReference type="ChEBI" id="CHEBI:15378"/>
        <dbReference type="ChEBI" id="CHEBI:33019"/>
        <dbReference type="ChEBI" id="CHEBI:43474"/>
        <dbReference type="EC" id="3.6.1.1"/>
    </reaction>
</comment>
<evidence type="ECO:0000259" key="8">
    <source>
        <dbReference type="SMART" id="SM01131"/>
    </source>
</evidence>
<evidence type="ECO:0000256" key="7">
    <source>
        <dbReference type="ARBA" id="ARBA00047820"/>
    </source>
</evidence>
<dbReference type="SMART" id="SM01131">
    <property type="entry name" value="DHHA2"/>
    <property type="match status" value="1"/>
</dbReference>
<evidence type="ECO:0000256" key="4">
    <source>
        <dbReference type="ARBA" id="ARBA00022801"/>
    </source>
</evidence>
<dbReference type="InterPro" id="IPR001667">
    <property type="entry name" value="DDH_dom"/>
</dbReference>
<dbReference type="PANTHER" id="PTHR12112:SF22">
    <property type="entry name" value="MANGANESE-DEPENDENT INORGANIC PYROPHOSPHATASE-RELATED"/>
    <property type="match status" value="1"/>
</dbReference>
<dbReference type="GO" id="GO:0004427">
    <property type="term" value="F:inorganic diphosphate phosphatase activity"/>
    <property type="evidence" value="ECO:0007669"/>
    <property type="project" value="UniProtKB-EC"/>
</dbReference>
<dbReference type="Proteomes" id="UP001149400">
    <property type="component" value="Unassembled WGS sequence"/>
</dbReference>
<dbReference type="Gene3D" id="3.90.1640.10">
    <property type="entry name" value="inorganic pyrophosphatase (n-terminal core)"/>
    <property type="match status" value="1"/>
</dbReference>
<keyword evidence="5" id="KW-0464">Manganese</keyword>
<dbReference type="Pfam" id="PF01368">
    <property type="entry name" value="DHH"/>
    <property type="match status" value="1"/>
</dbReference>
<gene>
    <name evidence="9" type="ORF">LRP50_19555</name>
</gene>
<dbReference type="NCBIfam" id="NF003877">
    <property type="entry name" value="PRK05427.1"/>
    <property type="match status" value="1"/>
</dbReference>
<feature type="domain" description="DHHA2" evidence="8">
    <location>
        <begin position="179"/>
        <end position="305"/>
    </location>
</feature>
<dbReference type="EMBL" id="JAJUBC010000028">
    <property type="protein sequence ID" value="MDD1795332.1"/>
    <property type="molecule type" value="Genomic_DNA"/>
</dbReference>
<dbReference type="Gene3D" id="3.10.310.20">
    <property type="entry name" value="DHHA2 domain"/>
    <property type="match status" value="1"/>
</dbReference>
<evidence type="ECO:0000256" key="1">
    <source>
        <dbReference type="ARBA" id="ARBA00001936"/>
    </source>
</evidence>
<dbReference type="EC" id="3.6.1.1" evidence="2"/>
<dbReference type="SUPFAM" id="SSF64182">
    <property type="entry name" value="DHH phosphoesterases"/>
    <property type="match status" value="1"/>
</dbReference>
<dbReference type="RefSeq" id="WP_274166136.1">
    <property type="nucleotide sequence ID" value="NZ_JAJUBC010000028.1"/>
</dbReference>
<evidence type="ECO:0000256" key="3">
    <source>
        <dbReference type="ARBA" id="ARBA00022723"/>
    </source>
</evidence>
<dbReference type="Pfam" id="PF02833">
    <property type="entry name" value="DHHA2"/>
    <property type="match status" value="1"/>
</dbReference>